<organism evidence="2 3">
    <name type="scientific">Penicillium chermesinum</name>
    <dbReference type="NCBI Taxonomy" id="63820"/>
    <lineage>
        <taxon>Eukaryota</taxon>
        <taxon>Fungi</taxon>
        <taxon>Dikarya</taxon>
        <taxon>Ascomycota</taxon>
        <taxon>Pezizomycotina</taxon>
        <taxon>Eurotiomycetes</taxon>
        <taxon>Eurotiomycetidae</taxon>
        <taxon>Eurotiales</taxon>
        <taxon>Aspergillaceae</taxon>
        <taxon>Penicillium</taxon>
    </lineage>
</organism>
<evidence type="ECO:0000256" key="1">
    <source>
        <dbReference type="SAM" id="MobiDB-lite"/>
    </source>
</evidence>
<dbReference type="AlphaFoldDB" id="A0A9W9TEH0"/>
<accession>A0A9W9TEH0</accession>
<feature type="compositionally biased region" description="Polar residues" evidence="1">
    <location>
        <begin position="1"/>
        <end position="15"/>
    </location>
</feature>
<reference evidence="2" key="2">
    <citation type="journal article" date="2023" name="IMA Fungus">
        <title>Comparative genomic study of the Penicillium genus elucidates a diverse pangenome and 15 lateral gene transfer events.</title>
        <authorList>
            <person name="Petersen C."/>
            <person name="Sorensen T."/>
            <person name="Nielsen M.R."/>
            <person name="Sondergaard T.E."/>
            <person name="Sorensen J.L."/>
            <person name="Fitzpatrick D.A."/>
            <person name="Frisvad J.C."/>
            <person name="Nielsen K.L."/>
        </authorList>
    </citation>
    <scope>NUCLEOTIDE SEQUENCE</scope>
    <source>
        <strain evidence="2">IBT 19713</strain>
    </source>
</reference>
<sequence length="102" mass="10787">MNPPSCQATDTSFSPHSPPGLSPDPRLISLGLPELGVDDSTPAVQATWLRGFLPSVFDAQTPLDNRCSMKTFAPISTGLRRLLCSESSGMAGQLWDGAGEQV</sequence>
<dbReference type="GeneID" id="83205481"/>
<evidence type="ECO:0000313" key="2">
    <source>
        <dbReference type="EMBL" id="KAJ5219678.1"/>
    </source>
</evidence>
<reference evidence="2" key="1">
    <citation type="submission" date="2022-11" db="EMBL/GenBank/DDBJ databases">
        <authorList>
            <person name="Petersen C."/>
        </authorList>
    </citation>
    <scope>NUCLEOTIDE SEQUENCE</scope>
    <source>
        <strain evidence="2">IBT 19713</strain>
    </source>
</reference>
<feature type="region of interest" description="Disordered" evidence="1">
    <location>
        <begin position="1"/>
        <end position="27"/>
    </location>
</feature>
<dbReference type="EMBL" id="JAPQKS010000007">
    <property type="protein sequence ID" value="KAJ5219678.1"/>
    <property type="molecule type" value="Genomic_DNA"/>
</dbReference>
<comment type="caution">
    <text evidence="2">The sequence shown here is derived from an EMBL/GenBank/DDBJ whole genome shotgun (WGS) entry which is preliminary data.</text>
</comment>
<gene>
    <name evidence="2" type="ORF">N7468_008882</name>
</gene>
<dbReference type="Proteomes" id="UP001150941">
    <property type="component" value="Unassembled WGS sequence"/>
</dbReference>
<protein>
    <submittedName>
        <fullName evidence="2">Uncharacterized protein</fullName>
    </submittedName>
</protein>
<dbReference type="RefSeq" id="XP_058326508.1">
    <property type="nucleotide sequence ID" value="XM_058478178.1"/>
</dbReference>
<keyword evidence="3" id="KW-1185">Reference proteome</keyword>
<name>A0A9W9TEH0_9EURO</name>
<evidence type="ECO:0000313" key="3">
    <source>
        <dbReference type="Proteomes" id="UP001150941"/>
    </source>
</evidence>
<proteinExistence type="predicted"/>